<organism evidence="5 6">
    <name type="scientific">Rhodococcus olei</name>
    <dbReference type="NCBI Taxonomy" id="2161675"/>
    <lineage>
        <taxon>Bacteria</taxon>
        <taxon>Bacillati</taxon>
        <taxon>Actinomycetota</taxon>
        <taxon>Actinomycetes</taxon>
        <taxon>Mycobacteriales</taxon>
        <taxon>Nocardiaceae</taxon>
        <taxon>Rhodococcus</taxon>
    </lineage>
</organism>
<evidence type="ECO:0000259" key="4">
    <source>
        <dbReference type="SMART" id="SM00646"/>
    </source>
</evidence>
<feature type="chain" id="PRO_5045864653" description="MurNAc-LAA domain-containing protein" evidence="3">
    <location>
        <begin position="46"/>
        <end position="411"/>
    </location>
</feature>
<dbReference type="InterPro" id="IPR002508">
    <property type="entry name" value="MurNAc-LAA_cat"/>
</dbReference>
<gene>
    <name evidence="5" type="ORF">GCM10023094_25440</name>
</gene>
<comment type="caution">
    <text evidence="5">The sequence shown here is derived from an EMBL/GenBank/DDBJ whole genome shotgun (WGS) entry which is preliminary data.</text>
</comment>
<reference evidence="6" key="1">
    <citation type="journal article" date="2019" name="Int. J. Syst. Evol. Microbiol.">
        <title>The Global Catalogue of Microorganisms (GCM) 10K type strain sequencing project: providing services to taxonomists for standard genome sequencing and annotation.</title>
        <authorList>
            <consortium name="The Broad Institute Genomics Platform"/>
            <consortium name="The Broad Institute Genome Sequencing Center for Infectious Disease"/>
            <person name="Wu L."/>
            <person name="Ma J."/>
        </authorList>
    </citation>
    <scope>NUCLEOTIDE SEQUENCE [LARGE SCALE GENOMIC DNA]</scope>
    <source>
        <strain evidence="6">JCM 32206</strain>
    </source>
</reference>
<evidence type="ECO:0000256" key="2">
    <source>
        <dbReference type="SAM" id="MobiDB-lite"/>
    </source>
</evidence>
<name>A0ABP8P4D3_9NOCA</name>
<dbReference type="CDD" id="cd02696">
    <property type="entry name" value="MurNAc-LAA"/>
    <property type="match status" value="1"/>
</dbReference>
<dbReference type="InterPro" id="IPR050695">
    <property type="entry name" value="N-acetylmuramoyl_amidase_3"/>
</dbReference>
<feature type="domain" description="MurNAc-LAA" evidence="4">
    <location>
        <begin position="146"/>
        <end position="277"/>
    </location>
</feature>
<dbReference type="SMART" id="SM00646">
    <property type="entry name" value="Ami_3"/>
    <property type="match status" value="1"/>
</dbReference>
<dbReference type="Gene3D" id="3.40.630.40">
    <property type="entry name" value="Zn-dependent exopeptidases"/>
    <property type="match status" value="1"/>
</dbReference>
<sequence length="411" mass="40500">MTDVAPARKESGATGVQSPMPKVSLFAGLAATALTAALLPGTALAAPEVAAPEAVSTPLAGKTIFLDPGHQGTGHNEDLSRQVPDGRGGTKDCQTTGMTSLGGTPEHTITWDVSQLVKAGLEKLGATVELSRQDDTGWGGCVDERARAAGASGADLAVSIHADSTATGEDTAKRGFHLIVPTLPIPDPKVDAVQSGPGLAASRAIRDAYVKGGFTPANYAGVVDGIQTRSDIAGPALTTVPLAFVEMGNGSNPEDAAVLDSQDGRLKHAVAIIVGAVDYLMGETGTPAAAATTTTAAAATATTTAAAATATTTAAAATTTTTAAAPTSAAAPEAKSADSTGAAPTTTSTTSTTTTTEKAPPASVATLLSEGLSALQTLLSGYGLDGLKDFATAGNLGIFADLLGALLKALG</sequence>
<dbReference type="Pfam" id="PF01520">
    <property type="entry name" value="Amidase_3"/>
    <property type="match status" value="1"/>
</dbReference>
<dbReference type="PANTHER" id="PTHR30404">
    <property type="entry name" value="N-ACETYLMURAMOYL-L-ALANINE AMIDASE"/>
    <property type="match status" value="1"/>
</dbReference>
<feature type="region of interest" description="Disordered" evidence="2">
    <location>
        <begin position="321"/>
        <end position="362"/>
    </location>
</feature>
<protein>
    <recommendedName>
        <fullName evidence="4">MurNAc-LAA domain-containing protein</fullName>
    </recommendedName>
</protein>
<keyword evidence="1" id="KW-0378">Hydrolase</keyword>
<dbReference type="Proteomes" id="UP001501183">
    <property type="component" value="Unassembled WGS sequence"/>
</dbReference>
<dbReference type="PANTHER" id="PTHR30404:SF0">
    <property type="entry name" value="N-ACETYLMURAMOYL-L-ALANINE AMIDASE AMIC"/>
    <property type="match status" value="1"/>
</dbReference>
<feature type="signal peptide" evidence="3">
    <location>
        <begin position="1"/>
        <end position="45"/>
    </location>
</feature>
<evidence type="ECO:0000256" key="1">
    <source>
        <dbReference type="ARBA" id="ARBA00022801"/>
    </source>
</evidence>
<keyword evidence="6" id="KW-1185">Reference proteome</keyword>
<proteinExistence type="predicted"/>
<dbReference type="EMBL" id="BAABFB010000043">
    <property type="protein sequence ID" value="GAA4479813.1"/>
    <property type="molecule type" value="Genomic_DNA"/>
</dbReference>
<feature type="region of interest" description="Disordered" evidence="2">
    <location>
        <begin position="65"/>
        <end position="106"/>
    </location>
</feature>
<keyword evidence="3" id="KW-0732">Signal</keyword>
<evidence type="ECO:0000313" key="5">
    <source>
        <dbReference type="EMBL" id="GAA4479813.1"/>
    </source>
</evidence>
<evidence type="ECO:0000256" key="3">
    <source>
        <dbReference type="SAM" id="SignalP"/>
    </source>
</evidence>
<feature type="compositionally biased region" description="Polar residues" evidence="2">
    <location>
        <begin position="92"/>
        <end position="102"/>
    </location>
</feature>
<evidence type="ECO:0000313" key="6">
    <source>
        <dbReference type="Proteomes" id="UP001501183"/>
    </source>
</evidence>
<dbReference type="SUPFAM" id="SSF53187">
    <property type="entry name" value="Zn-dependent exopeptidases"/>
    <property type="match status" value="1"/>
</dbReference>
<accession>A0ABP8P4D3</accession>